<reference evidence="2 3" key="1">
    <citation type="submission" date="2024-02" db="EMBL/GenBank/DDBJ databases">
        <authorList>
            <person name="Chen Y."/>
            <person name="Shah S."/>
            <person name="Dougan E. K."/>
            <person name="Thang M."/>
            <person name="Chan C."/>
        </authorList>
    </citation>
    <scope>NUCLEOTIDE SEQUENCE [LARGE SCALE GENOMIC DNA]</scope>
</reference>
<dbReference type="EMBL" id="CAXAMM010042471">
    <property type="protein sequence ID" value="CAK9105129.1"/>
    <property type="molecule type" value="Genomic_DNA"/>
</dbReference>
<evidence type="ECO:0000313" key="2">
    <source>
        <dbReference type="EMBL" id="CAK9105129.1"/>
    </source>
</evidence>
<comment type="caution">
    <text evidence="2">The sequence shown here is derived from an EMBL/GenBank/DDBJ whole genome shotgun (WGS) entry which is preliminary data.</text>
</comment>
<feature type="non-terminal residue" evidence="2">
    <location>
        <position position="1"/>
    </location>
</feature>
<gene>
    <name evidence="2" type="ORF">SCF082_LOCUS49013</name>
</gene>
<protein>
    <submittedName>
        <fullName evidence="2">Uncharacterized protein</fullName>
    </submittedName>
</protein>
<organism evidence="2 3">
    <name type="scientific">Durusdinium trenchii</name>
    <dbReference type="NCBI Taxonomy" id="1381693"/>
    <lineage>
        <taxon>Eukaryota</taxon>
        <taxon>Sar</taxon>
        <taxon>Alveolata</taxon>
        <taxon>Dinophyceae</taxon>
        <taxon>Suessiales</taxon>
        <taxon>Symbiodiniaceae</taxon>
        <taxon>Durusdinium</taxon>
    </lineage>
</organism>
<keyword evidence="3" id="KW-1185">Reference proteome</keyword>
<name>A0ABP0RXQ9_9DINO</name>
<feature type="compositionally biased region" description="Polar residues" evidence="1">
    <location>
        <begin position="571"/>
        <end position="580"/>
    </location>
</feature>
<accession>A0ABP0RXQ9</accession>
<dbReference type="Proteomes" id="UP001642464">
    <property type="component" value="Unassembled WGS sequence"/>
</dbReference>
<evidence type="ECO:0000313" key="3">
    <source>
        <dbReference type="Proteomes" id="UP001642464"/>
    </source>
</evidence>
<feature type="region of interest" description="Disordered" evidence="1">
    <location>
        <begin position="570"/>
        <end position="591"/>
    </location>
</feature>
<sequence>SVPLDFVTPMTCDEHEATVTKIICSFEAQVSDDFCPKFTIENAANARFLATHWLRSARQCAMADLTEAEFKVVKDAVERSDNLDTQFSNALKNWPTTWAMNLLPDVELMVQCESEDTLLEKAESQEWQAKLATLEAKLTCDYRKASAIASGMDLLKDALDWLATSKRVKQAQMARDVVQHTIEKNFPVMTINDYNEFSGELAQVLARVEQQGPMTSDTCGVSMKVKKARRLVVLHLDFNARNSLTLPKLCQAMANTAKCLGPENCVLLVTLASREKEGSNEDPIADEIELHAKLKQVGFTSSRSVTCLQWDFFQSGRLYFYGPGTADNCWRECSELARTGRVPAAMVIGNQEILQIQDPSESERFENPRVCAATRSAQKGPDVTMALYKTLLTSSRTCAANSQLLMPGDNVVICDVHGHAGDHAVASCQLATDSSLCHLTHVLVKTKAKGSPQACEFIMKRLGSYMAGKWLKHEMRLCDQSGKTVAPPVISQALTDEDRAFLKECHVLDAYEGAQKWQWQVLTLVGSELKIDPVTLAAFAQGPPSIRSAIAAIEKKHEKYADMLKGKVNATDMSNTTPEPTSDPRPDPVEVPPVTGELPVIESLEALKSAYTIKAETKSFDNKSISVLETLPLKKGMKIGGCGAGKVGQGSDGVKFHMESDKTLIEVSMSADEDESVGKWKSNTFYMLCKELSKSLTSPLTMTGYKIEVKVDGGHGYQLTSDGSQWSFVPKDKAVSNWTSGNILRDVCNSLDAVEFMAGVGWQWRFSFDAIHNKLTLKKPFLILTQCLE</sequence>
<proteinExistence type="predicted"/>
<evidence type="ECO:0000256" key="1">
    <source>
        <dbReference type="SAM" id="MobiDB-lite"/>
    </source>
</evidence>